<dbReference type="SUPFAM" id="SSF53098">
    <property type="entry name" value="Ribonuclease H-like"/>
    <property type="match status" value="1"/>
</dbReference>
<dbReference type="CDD" id="cd09276">
    <property type="entry name" value="Rnase_HI_RT_non_LTR"/>
    <property type="match status" value="1"/>
</dbReference>
<dbReference type="InterPro" id="IPR036397">
    <property type="entry name" value="RNaseH_sf"/>
</dbReference>
<dbReference type="Gene3D" id="3.30.420.10">
    <property type="entry name" value="Ribonuclease H-like superfamily/Ribonuclease H"/>
    <property type="match status" value="1"/>
</dbReference>
<dbReference type="PROSITE" id="PS50879">
    <property type="entry name" value="RNASE_H_1"/>
    <property type="match status" value="1"/>
</dbReference>
<feature type="domain" description="RNase H type-1" evidence="1">
    <location>
        <begin position="166"/>
        <end position="314"/>
    </location>
</feature>
<evidence type="ECO:0000313" key="2">
    <source>
        <dbReference type="EMBL" id="WEW57060.1"/>
    </source>
</evidence>
<dbReference type="InterPro" id="IPR012337">
    <property type="entry name" value="RNaseH-like_sf"/>
</dbReference>
<organism evidence="2 3">
    <name type="scientific">Emydomyces testavorans</name>
    <dbReference type="NCBI Taxonomy" id="2070801"/>
    <lineage>
        <taxon>Eukaryota</taxon>
        <taxon>Fungi</taxon>
        <taxon>Dikarya</taxon>
        <taxon>Ascomycota</taxon>
        <taxon>Pezizomycotina</taxon>
        <taxon>Eurotiomycetes</taxon>
        <taxon>Eurotiomycetidae</taxon>
        <taxon>Onygenales</taxon>
        <taxon>Nannizziopsiaceae</taxon>
        <taxon>Emydomyces</taxon>
    </lineage>
</organism>
<dbReference type="InterPro" id="IPR002156">
    <property type="entry name" value="RNaseH_domain"/>
</dbReference>
<sequence length="330" mass="35893">MPANPEADMEAGDAVEDIASAEIPKELGIITRAKAAPMVKAIGFVEFSAIEELQAKRAAARFRKKARQNAFRAKGRRLMRNQGAPVKAELRRAPKQVLLAASFQAIALSYQPGPGSTTIASKSYEFPPVNVVGPTSPLCFAGHIDRCNKMTATRRALKEVKLHGKIPNRHVFWVDGSTFYEQETSGAAVVWKHGFASWVMRGYHIPGKTGPDVAEFLAILEALEIAEKETATTQDSKEVPTAVAIYSDAGTCLSRIKDFGPQESSPPSGLIKQIILQSQILNSRGIHTYLFWVPGHLNIPGNELAHRVARNAARRGGMGHELTKGSEQSC</sequence>
<dbReference type="Pfam" id="PF00075">
    <property type="entry name" value="RNase_H"/>
    <property type="match status" value="1"/>
</dbReference>
<dbReference type="GO" id="GO:0004523">
    <property type="term" value="F:RNA-DNA hybrid ribonuclease activity"/>
    <property type="evidence" value="ECO:0007669"/>
    <property type="project" value="InterPro"/>
</dbReference>
<dbReference type="AlphaFoldDB" id="A0AAF0DEH7"/>
<proteinExistence type="predicted"/>
<keyword evidence="3" id="KW-1185">Reference proteome</keyword>
<protein>
    <recommendedName>
        <fullName evidence="1">RNase H type-1 domain-containing protein</fullName>
    </recommendedName>
</protein>
<evidence type="ECO:0000313" key="3">
    <source>
        <dbReference type="Proteomes" id="UP001219355"/>
    </source>
</evidence>
<accession>A0AAF0DEH7</accession>
<reference evidence="2" key="1">
    <citation type="submission" date="2023-03" db="EMBL/GenBank/DDBJ databases">
        <title>Emydomyces testavorans Genome Sequence.</title>
        <authorList>
            <person name="Hoyer L."/>
        </authorList>
    </citation>
    <scope>NUCLEOTIDE SEQUENCE</scope>
    <source>
        <strain evidence="2">16-2883</strain>
    </source>
</reference>
<gene>
    <name evidence="2" type="ORF">PRK78_002519</name>
</gene>
<dbReference type="EMBL" id="CP120628">
    <property type="protein sequence ID" value="WEW57060.1"/>
    <property type="molecule type" value="Genomic_DNA"/>
</dbReference>
<name>A0AAF0DEH7_9EURO</name>
<dbReference type="GO" id="GO:0003676">
    <property type="term" value="F:nucleic acid binding"/>
    <property type="evidence" value="ECO:0007669"/>
    <property type="project" value="InterPro"/>
</dbReference>
<dbReference type="Proteomes" id="UP001219355">
    <property type="component" value="Chromosome 2"/>
</dbReference>
<evidence type="ECO:0000259" key="1">
    <source>
        <dbReference type="PROSITE" id="PS50879"/>
    </source>
</evidence>